<dbReference type="STRING" id="1802301.A2664_01810"/>
<sequence length="64" mass="7232">MSLISTRNKGAALEENWVMYGKGGTLSSIETHLDIQHYLKKAAHRLKQQLALGKYAHPELRAKE</sequence>
<organism evidence="1 2">
    <name type="scientific">Candidatus Taylorbacteria bacterium RIFCSPHIGHO2_01_FULL_46_22b</name>
    <dbReference type="NCBI Taxonomy" id="1802301"/>
    <lineage>
        <taxon>Bacteria</taxon>
        <taxon>Candidatus Tayloriibacteriota</taxon>
    </lineage>
</organism>
<gene>
    <name evidence="1" type="ORF">A2664_01810</name>
</gene>
<protein>
    <submittedName>
        <fullName evidence="1">Uncharacterized protein</fullName>
    </submittedName>
</protein>
<dbReference type="EMBL" id="MHRF01000007">
    <property type="protein sequence ID" value="OHA18186.1"/>
    <property type="molecule type" value="Genomic_DNA"/>
</dbReference>
<dbReference type="Proteomes" id="UP000178873">
    <property type="component" value="Unassembled WGS sequence"/>
</dbReference>
<evidence type="ECO:0000313" key="2">
    <source>
        <dbReference type="Proteomes" id="UP000178873"/>
    </source>
</evidence>
<evidence type="ECO:0000313" key="1">
    <source>
        <dbReference type="EMBL" id="OHA18186.1"/>
    </source>
</evidence>
<comment type="caution">
    <text evidence="1">The sequence shown here is derived from an EMBL/GenBank/DDBJ whole genome shotgun (WGS) entry which is preliminary data.</text>
</comment>
<reference evidence="1 2" key="1">
    <citation type="journal article" date="2016" name="Nat. Commun.">
        <title>Thousands of microbial genomes shed light on interconnected biogeochemical processes in an aquifer system.</title>
        <authorList>
            <person name="Anantharaman K."/>
            <person name="Brown C.T."/>
            <person name="Hug L.A."/>
            <person name="Sharon I."/>
            <person name="Castelle C.J."/>
            <person name="Probst A.J."/>
            <person name="Thomas B.C."/>
            <person name="Singh A."/>
            <person name="Wilkins M.J."/>
            <person name="Karaoz U."/>
            <person name="Brodie E.L."/>
            <person name="Williams K.H."/>
            <person name="Hubbard S.S."/>
            <person name="Banfield J.F."/>
        </authorList>
    </citation>
    <scope>NUCLEOTIDE SEQUENCE [LARGE SCALE GENOMIC DNA]</scope>
</reference>
<accession>A0A1G2M2Q7</accession>
<proteinExistence type="predicted"/>
<dbReference type="AlphaFoldDB" id="A0A1G2M2Q7"/>
<name>A0A1G2M2Q7_9BACT</name>